<dbReference type="AlphaFoldDB" id="A0A0D1YZA3"/>
<accession>A0A0D1YZA3</accession>
<reference evidence="2 3" key="1">
    <citation type="submission" date="2015-01" db="EMBL/GenBank/DDBJ databases">
        <title>The Genome Sequence of Exophiala sideris CBS121828.</title>
        <authorList>
            <consortium name="The Broad Institute Genomics Platform"/>
            <person name="Cuomo C."/>
            <person name="de Hoog S."/>
            <person name="Gorbushina A."/>
            <person name="Stielow B."/>
            <person name="Teixiera M."/>
            <person name="Abouelleil A."/>
            <person name="Chapman S.B."/>
            <person name="Priest M."/>
            <person name="Young S.K."/>
            <person name="Wortman J."/>
            <person name="Nusbaum C."/>
            <person name="Birren B."/>
        </authorList>
    </citation>
    <scope>NUCLEOTIDE SEQUENCE [LARGE SCALE GENOMIC DNA]</scope>
    <source>
        <strain evidence="2 3">CBS 121828</strain>
    </source>
</reference>
<feature type="region of interest" description="Disordered" evidence="1">
    <location>
        <begin position="1"/>
        <end position="32"/>
    </location>
</feature>
<dbReference type="EMBL" id="KN846953">
    <property type="protein sequence ID" value="KIV80083.1"/>
    <property type="molecule type" value="Genomic_DNA"/>
</dbReference>
<dbReference type="HOGENOM" id="CLU_735722_0_0_1"/>
<evidence type="ECO:0000313" key="3">
    <source>
        <dbReference type="Proteomes" id="UP000053599"/>
    </source>
</evidence>
<sequence>MAPLTDPPQPTGQDDDMPIKFIAHPDEEPKPNDMVGYESSLGVKILMQFAPYMDLAETTQSYAAPLAGTSKRLSVAVQYAESLMHRAHSGYQPLRIGFEDPIGDELRNLASLLPAVGDAGLNPDSWLWKEVAKVVVRIESENYQALVTFFDPENALDISEDVAKAALEEIQVQWPDTHKLTTKQARYLHGAIAASGLKIQYKDIKGFLSHIAPALSADSTVESFTELVNSFKESGRIVYPLFEAENTIFSKLGEKNIVQLRYTCKELPTIATPLVAKLLSDFDLERPGPVTSAALWRKIRKYSPGDTDLSPSARKLIEDILGVFGPFITSDSAIQVLQLFQKLLFPSKDLGEIDPDATITLALDKDENGPLGIRQR</sequence>
<proteinExistence type="predicted"/>
<gene>
    <name evidence="2" type="ORF">PV11_07610</name>
</gene>
<name>A0A0D1YZA3_9EURO</name>
<protein>
    <submittedName>
        <fullName evidence="2">Uncharacterized protein</fullName>
    </submittedName>
</protein>
<evidence type="ECO:0000313" key="2">
    <source>
        <dbReference type="EMBL" id="KIV80083.1"/>
    </source>
</evidence>
<evidence type="ECO:0000256" key="1">
    <source>
        <dbReference type="SAM" id="MobiDB-lite"/>
    </source>
</evidence>
<organism evidence="2 3">
    <name type="scientific">Exophiala sideris</name>
    <dbReference type="NCBI Taxonomy" id="1016849"/>
    <lineage>
        <taxon>Eukaryota</taxon>
        <taxon>Fungi</taxon>
        <taxon>Dikarya</taxon>
        <taxon>Ascomycota</taxon>
        <taxon>Pezizomycotina</taxon>
        <taxon>Eurotiomycetes</taxon>
        <taxon>Chaetothyriomycetidae</taxon>
        <taxon>Chaetothyriales</taxon>
        <taxon>Herpotrichiellaceae</taxon>
        <taxon>Exophiala</taxon>
    </lineage>
</organism>
<feature type="compositionally biased region" description="Pro residues" evidence="1">
    <location>
        <begin position="1"/>
        <end position="10"/>
    </location>
</feature>
<dbReference type="Proteomes" id="UP000053599">
    <property type="component" value="Unassembled WGS sequence"/>
</dbReference>
<dbReference type="OrthoDB" id="4161308at2759"/>